<keyword evidence="2 4" id="KW-0547">Nucleotide-binding</keyword>
<keyword evidence="3 4" id="KW-0067">ATP-binding</keyword>
<evidence type="ECO:0000256" key="2">
    <source>
        <dbReference type="ARBA" id="ARBA00022741"/>
    </source>
</evidence>
<accession>A0A1C6S7B3</accession>
<dbReference type="GO" id="GO:0046872">
    <property type="term" value="F:metal ion binding"/>
    <property type="evidence" value="ECO:0007669"/>
    <property type="project" value="InterPro"/>
</dbReference>
<keyword evidence="1" id="KW-0436">Ligase</keyword>
<evidence type="ECO:0000256" key="4">
    <source>
        <dbReference type="PROSITE-ProRule" id="PRU00409"/>
    </source>
</evidence>
<reference evidence="6 7" key="1">
    <citation type="submission" date="2016-06" db="EMBL/GenBank/DDBJ databases">
        <authorList>
            <person name="Kjaerup R.B."/>
            <person name="Dalgaard T.S."/>
            <person name="Juul-Madsen H.R."/>
        </authorList>
    </citation>
    <scope>NUCLEOTIDE SEQUENCE [LARGE SCALE GENOMIC DNA]</scope>
    <source>
        <strain evidence="6 7">DSM 43818</strain>
    </source>
</reference>
<evidence type="ECO:0000259" key="5">
    <source>
        <dbReference type="PROSITE" id="PS50975"/>
    </source>
</evidence>
<protein>
    <submittedName>
        <fullName evidence="6">Biotin carboxylase</fullName>
    </submittedName>
</protein>
<dbReference type="PANTHER" id="PTHR43585">
    <property type="entry name" value="FUMIPYRROLE BIOSYNTHESIS PROTEIN C"/>
    <property type="match status" value="1"/>
</dbReference>
<name>A0A1C6S7B3_9ACTN</name>
<sequence>MSNASVLLIGADPYVLRACERHGVEPVLLCNSGAYDSGRIRMPEGGTLIRVDDVTNVEDLLAALHREGLADRRFDAIQTTWEFAVVTAAALGAVLGCRVIEPATALRMRDKSLQKARLRAAGVPVARSVVVPDIFDVSDVPWEFERAVLKPIAGGGTTSTSVVGDRKDLEKVSRERREERETSRTFLLEEFVPGDEWMAEGVVFDGEVLFFGLGVYSEPCLDAITGQRPISLRRLDTVQEAEAYQRAEPVVRDSIAALGLRDGVFHMELFHDPATGRVVFSECAARRGGAMTQEQVHAKFNVDLAEAALLCALGRQPKLDVRLHPKVVGCAGLYGPAGVVIDYPTADELLQQPDVAFAQMWVPPGANLNTRFSASADMLGAVLLVTETVKDFDERVPQVREWFQDRLVVAEPNLTSGQRWAWQGRRSPERMHRDWLYEGA</sequence>
<dbReference type="AlphaFoldDB" id="A0A1C6S7B3"/>
<evidence type="ECO:0000256" key="3">
    <source>
        <dbReference type="ARBA" id="ARBA00022840"/>
    </source>
</evidence>
<keyword evidence="7" id="KW-1185">Reference proteome</keyword>
<gene>
    <name evidence="6" type="ORF">GA0070616_3090</name>
</gene>
<dbReference type="GO" id="GO:0005524">
    <property type="term" value="F:ATP binding"/>
    <property type="evidence" value="ECO:0007669"/>
    <property type="project" value="UniProtKB-UniRule"/>
</dbReference>
<evidence type="ECO:0000313" key="6">
    <source>
        <dbReference type="EMBL" id="SCL25354.1"/>
    </source>
</evidence>
<dbReference type="Gene3D" id="3.40.50.20">
    <property type="match status" value="1"/>
</dbReference>
<dbReference type="InterPro" id="IPR011761">
    <property type="entry name" value="ATP-grasp"/>
</dbReference>
<dbReference type="Proteomes" id="UP000199699">
    <property type="component" value="Unassembled WGS sequence"/>
</dbReference>
<dbReference type="PANTHER" id="PTHR43585:SF2">
    <property type="entry name" value="ATP-GRASP ENZYME FSQD"/>
    <property type="match status" value="1"/>
</dbReference>
<proteinExistence type="predicted"/>
<organism evidence="6 7">
    <name type="scientific">Micromonospora nigra</name>
    <dbReference type="NCBI Taxonomy" id="145857"/>
    <lineage>
        <taxon>Bacteria</taxon>
        <taxon>Bacillati</taxon>
        <taxon>Actinomycetota</taxon>
        <taxon>Actinomycetes</taxon>
        <taxon>Micromonosporales</taxon>
        <taxon>Micromonosporaceae</taxon>
        <taxon>Micromonospora</taxon>
    </lineage>
</organism>
<evidence type="ECO:0000256" key="1">
    <source>
        <dbReference type="ARBA" id="ARBA00022598"/>
    </source>
</evidence>
<dbReference type="InterPro" id="IPR052032">
    <property type="entry name" value="ATP-dep_AA_Ligase"/>
</dbReference>
<dbReference type="STRING" id="145857.GA0070616_3090"/>
<evidence type="ECO:0000313" key="7">
    <source>
        <dbReference type="Proteomes" id="UP000199699"/>
    </source>
</evidence>
<dbReference type="GO" id="GO:0016874">
    <property type="term" value="F:ligase activity"/>
    <property type="evidence" value="ECO:0007669"/>
    <property type="project" value="UniProtKB-KW"/>
</dbReference>
<dbReference type="PROSITE" id="PS50975">
    <property type="entry name" value="ATP_GRASP"/>
    <property type="match status" value="1"/>
</dbReference>
<dbReference type="SUPFAM" id="SSF56059">
    <property type="entry name" value="Glutathione synthetase ATP-binding domain-like"/>
    <property type="match status" value="1"/>
</dbReference>
<feature type="domain" description="ATP-grasp" evidence="5">
    <location>
        <begin position="115"/>
        <end position="313"/>
    </location>
</feature>
<dbReference type="EMBL" id="FMHT01000003">
    <property type="protein sequence ID" value="SCL25354.1"/>
    <property type="molecule type" value="Genomic_DNA"/>
</dbReference>
<dbReference type="Gene3D" id="3.30.470.20">
    <property type="entry name" value="ATP-grasp fold, B domain"/>
    <property type="match status" value="1"/>
</dbReference>